<dbReference type="PROSITE" id="PS50076">
    <property type="entry name" value="DNAJ_2"/>
    <property type="match status" value="1"/>
</dbReference>
<reference evidence="4 5" key="1">
    <citation type="journal article" date="2022" name="Nat. Plants">
        <title>Genomes of leafy and leafless Platanthera orchids illuminate the evolution of mycoheterotrophy.</title>
        <authorList>
            <person name="Li M.H."/>
            <person name="Liu K.W."/>
            <person name="Li Z."/>
            <person name="Lu H.C."/>
            <person name="Ye Q.L."/>
            <person name="Zhang D."/>
            <person name="Wang J.Y."/>
            <person name="Li Y.F."/>
            <person name="Zhong Z.M."/>
            <person name="Liu X."/>
            <person name="Yu X."/>
            <person name="Liu D.K."/>
            <person name="Tu X.D."/>
            <person name="Liu B."/>
            <person name="Hao Y."/>
            <person name="Liao X.Y."/>
            <person name="Jiang Y.T."/>
            <person name="Sun W.H."/>
            <person name="Chen J."/>
            <person name="Chen Y.Q."/>
            <person name="Ai Y."/>
            <person name="Zhai J.W."/>
            <person name="Wu S.S."/>
            <person name="Zhou Z."/>
            <person name="Hsiao Y.Y."/>
            <person name="Wu W.L."/>
            <person name="Chen Y.Y."/>
            <person name="Lin Y.F."/>
            <person name="Hsu J.L."/>
            <person name="Li C.Y."/>
            <person name="Wang Z.W."/>
            <person name="Zhao X."/>
            <person name="Zhong W.Y."/>
            <person name="Ma X.K."/>
            <person name="Ma L."/>
            <person name="Huang J."/>
            <person name="Chen G.Z."/>
            <person name="Huang M.Z."/>
            <person name="Huang L."/>
            <person name="Peng D.H."/>
            <person name="Luo Y.B."/>
            <person name="Zou S.Q."/>
            <person name="Chen S.P."/>
            <person name="Lan S."/>
            <person name="Tsai W.C."/>
            <person name="Van de Peer Y."/>
            <person name="Liu Z.J."/>
        </authorList>
    </citation>
    <scope>NUCLEOTIDE SEQUENCE [LARGE SCALE GENOMIC DNA]</scope>
    <source>
        <strain evidence="4">Lor288</strain>
    </source>
</reference>
<comment type="caution">
    <text evidence="4">The sequence shown here is derived from an EMBL/GenBank/DDBJ whole genome shotgun (WGS) entry which is preliminary data.</text>
</comment>
<dbReference type="InterPro" id="IPR002939">
    <property type="entry name" value="DnaJ_C"/>
</dbReference>
<dbReference type="InterPro" id="IPR001623">
    <property type="entry name" value="DnaJ_domain"/>
</dbReference>
<dbReference type="InterPro" id="IPR036869">
    <property type="entry name" value="J_dom_sf"/>
</dbReference>
<dbReference type="InterPro" id="IPR008971">
    <property type="entry name" value="HSP40/DnaJ_pept-bd"/>
</dbReference>
<feature type="compositionally biased region" description="Basic and acidic residues" evidence="2">
    <location>
        <begin position="94"/>
        <end position="113"/>
    </location>
</feature>
<accession>A0ABR2M7M2</accession>
<dbReference type="EMBL" id="JBBWWR010000011">
    <property type="protein sequence ID" value="KAK8960145.1"/>
    <property type="molecule type" value="Genomic_DNA"/>
</dbReference>
<dbReference type="PRINTS" id="PR00625">
    <property type="entry name" value="JDOMAIN"/>
</dbReference>
<feature type="region of interest" description="Disordered" evidence="2">
    <location>
        <begin position="63"/>
        <end position="132"/>
    </location>
</feature>
<dbReference type="CDD" id="cd10747">
    <property type="entry name" value="DnaJ_C"/>
    <property type="match status" value="1"/>
</dbReference>
<dbReference type="SUPFAM" id="SSF46565">
    <property type="entry name" value="Chaperone J-domain"/>
    <property type="match status" value="1"/>
</dbReference>
<evidence type="ECO:0000256" key="1">
    <source>
        <dbReference type="ARBA" id="ARBA00023186"/>
    </source>
</evidence>
<dbReference type="Gene3D" id="1.10.287.110">
    <property type="entry name" value="DnaJ domain"/>
    <property type="match status" value="1"/>
</dbReference>
<keyword evidence="5" id="KW-1185">Reference proteome</keyword>
<dbReference type="SUPFAM" id="SSF49493">
    <property type="entry name" value="HSP40/DnaJ peptide-binding domain"/>
    <property type="match status" value="2"/>
</dbReference>
<keyword evidence="1" id="KW-0143">Chaperone</keyword>
<dbReference type="SMART" id="SM00271">
    <property type="entry name" value="DnaJ"/>
    <property type="match status" value="1"/>
</dbReference>
<sequence length="313" mass="35194">MGKSRDFYEILNIPKNSSPEEIRRAYKTLVKIWHPDKHPLSSKPQAEAMFKSIAHAYEVLNGTQGGRTFSDDDSDAPIRRTGGGRPPNCNRSTESSRPDCGEKPRRRDPKDGQRAASSPKPSFSSCGTGWRKPPPLERTLECTLEELFNGCRKEICFDRDVLVNGVVTRKEETQKIKVKPGWKKGTKVTFEGMGDERPGYFPADVIFVIAEKEHPFFKRVGDDLVVKIEIPLANALTGWTFSFPLISGDPMTLTFQEEIIYPGFEKVLKGHGMPLADRKGVRGDLRIKFLIQFPKRLGKEQCAVIREALNGSD</sequence>
<dbReference type="CDD" id="cd06257">
    <property type="entry name" value="DnaJ"/>
    <property type="match status" value="1"/>
</dbReference>
<organism evidence="4 5">
    <name type="scientific">Platanthera guangdongensis</name>
    <dbReference type="NCBI Taxonomy" id="2320717"/>
    <lineage>
        <taxon>Eukaryota</taxon>
        <taxon>Viridiplantae</taxon>
        <taxon>Streptophyta</taxon>
        <taxon>Embryophyta</taxon>
        <taxon>Tracheophyta</taxon>
        <taxon>Spermatophyta</taxon>
        <taxon>Magnoliopsida</taxon>
        <taxon>Liliopsida</taxon>
        <taxon>Asparagales</taxon>
        <taxon>Orchidaceae</taxon>
        <taxon>Orchidoideae</taxon>
        <taxon>Orchideae</taxon>
        <taxon>Orchidinae</taxon>
        <taxon>Platanthera</taxon>
    </lineage>
</organism>
<dbReference type="Pfam" id="PF01556">
    <property type="entry name" value="DnaJ_C"/>
    <property type="match status" value="1"/>
</dbReference>
<gene>
    <name evidence="4" type="primary">ATJ2</name>
    <name evidence="4" type="ORF">KSP40_PGU018335</name>
</gene>
<feature type="compositionally biased region" description="Polar residues" evidence="2">
    <location>
        <begin position="115"/>
        <end position="127"/>
    </location>
</feature>
<dbReference type="InterPro" id="IPR051339">
    <property type="entry name" value="DnaJ_subfamily_B"/>
</dbReference>
<dbReference type="PANTHER" id="PTHR24078:SF522">
    <property type="entry name" value="DNAJ CHAPERONE C-TERMINAL DOMAIN-CONTAINING PROTEIN"/>
    <property type="match status" value="1"/>
</dbReference>
<dbReference type="Proteomes" id="UP001412067">
    <property type="component" value="Unassembled WGS sequence"/>
</dbReference>
<feature type="domain" description="J" evidence="3">
    <location>
        <begin position="6"/>
        <end position="74"/>
    </location>
</feature>
<dbReference type="Gene3D" id="2.60.260.20">
    <property type="entry name" value="Urease metallochaperone UreE, N-terminal domain"/>
    <property type="match status" value="2"/>
</dbReference>
<dbReference type="Pfam" id="PF00226">
    <property type="entry name" value="DnaJ"/>
    <property type="match status" value="1"/>
</dbReference>
<evidence type="ECO:0000256" key="2">
    <source>
        <dbReference type="SAM" id="MobiDB-lite"/>
    </source>
</evidence>
<evidence type="ECO:0000313" key="4">
    <source>
        <dbReference type="EMBL" id="KAK8960145.1"/>
    </source>
</evidence>
<proteinExistence type="predicted"/>
<name>A0ABR2M7M2_9ASPA</name>
<evidence type="ECO:0000313" key="5">
    <source>
        <dbReference type="Proteomes" id="UP001412067"/>
    </source>
</evidence>
<evidence type="ECO:0000259" key="3">
    <source>
        <dbReference type="PROSITE" id="PS50076"/>
    </source>
</evidence>
<protein>
    <submittedName>
        <fullName evidence="4">Chaperone protein dnaJ 2</fullName>
    </submittedName>
</protein>
<dbReference type="PANTHER" id="PTHR24078">
    <property type="entry name" value="DNAJ HOMOLOG SUBFAMILY C MEMBER"/>
    <property type="match status" value="1"/>
</dbReference>